<name>A0A9W7CVX3_9STRA</name>
<feature type="signal peptide" evidence="2">
    <location>
        <begin position="1"/>
        <end position="26"/>
    </location>
</feature>
<protein>
    <submittedName>
        <fullName evidence="3">Unnamed protein product</fullName>
    </submittedName>
</protein>
<evidence type="ECO:0000256" key="1">
    <source>
        <dbReference type="SAM" id="MobiDB-lite"/>
    </source>
</evidence>
<feature type="compositionally biased region" description="Basic and acidic residues" evidence="1">
    <location>
        <begin position="47"/>
        <end position="56"/>
    </location>
</feature>
<dbReference type="AlphaFoldDB" id="A0A9W7CVX3"/>
<proteinExistence type="predicted"/>
<accession>A0A9W7CVX3</accession>
<keyword evidence="4" id="KW-1185">Reference proteome</keyword>
<keyword evidence="2" id="KW-0732">Signal</keyword>
<comment type="caution">
    <text evidence="3">The sequence shown here is derived from an EMBL/GenBank/DDBJ whole genome shotgun (WGS) entry which is preliminary data.</text>
</comment>
<organism evidence="3 4">
    <name type="scientific">Phytophthora fragariaefolia</name>
    <dbReference type="NCBI Taxonomy" id="1490495"/>
    <lineage>
        <taxon>Eukaryota</taxon>
        <taxon>Sar</taxon>
        <taxon>Stramenopiles</taxon>
        <taxon>Oomycota</taxon>
        <taxon>Peronosporomycetes</taxon>
        <taxon>Peronosporales</taxon>
        <taxon>Peronosporaceae</taxon>
        <taxon>Phytophthora</taxon>
    </lineage>
</organism>
<dbReference type="EMBL" id="BSXT01001831">
    <property type="protein sequence ID" value="GMF45534.1"/>
    <property type="molecule type" value="Genomic_DNA"/>
</dbReference>
<feature type="chain" id="PRO_5040765587" evidence="2">
    <location>
        <begin position="27"/>
        <end position="131"/>
    </location>
</feature>
<feature type="region of interest" description="Disordered" evidence="1">
    <location>
        <begin position="40"/>
        <end position="77"/>
    </location>
</feature>
<dbReference type="Proteomes" id="UP001165121">
    <property type="component" value="Unassembled WGS sequence"/>
</dbReference>
<evidence type="ECO:0000313" key="4">
    <source>
        <dbReference type="Proteomes" id="UP001165121"/>
    </source>
</evidence>
<reference evidence="3" key="1">
    <citation type="submission" date="2023-04" db="EMBL/GenBank/DDBJ databases">
        <title>Phytophthora fragariaefolia NBRC 109709.</title>
        <authorList>
            <person name="Ichikawa N."/>
            <person name="Sato H."/>
            <person name="Tonouchi N."/>
        </authorList>
    </citation>
    <scope>NUCLEOTIDE SEQUENCE</scope>
    <source>
        <strain evidence="3">NBRC 109709</strain>
    </source>
</reference>
<evidence type="ECO:0000256" key="2">
    <source>
        <dbReference type="SAM" id="SignalP"/>
    </source>
</evidence>
<gene>
    <name evidence="3" type="ORF">Pfra01_001635000</name>
</gene>
<evidence type="ECO:0000313" key="3">
    <source>
        <dbReference type="EMBL" id="GMF45534.1"/>
    </source>
</evidence>
<sequence length="131" mass="14143">MSPAADAAGVLVACVVGVLIWSEHEAVDIVNKLLAKTHFAPEQDPFDASKDVREDNSDFEGEDDHPTAPPPCDNADIQGIDVHAEEKGAADIQVTNDGRPLGAVDDCEEDEVVFVPEVPLRSSQRRLKRLS</sequence>